<dbReference type="OrthoDB" id="424753at2759"/>
<evidence type="ECO:0000259" key="8">
    <source>
        <dbReference type="PROSITE" id="PS50203"/>
    </source>
</evidence>
<reference evidence="9 10" key="1">
    <citation type="journal article" date="2010" name="Cell">
        <title>The genome of Naegleria gruberi illuminates early eukaryotic versatility.</title>
        <authorList>
            <person name="Fritz-Laylin L.K."/>
            <person name="Prochnik S.E."/>
            <person name="Ginger M.L."/>
            <person name="Dacks J.B."/>
            <person name="Carpenter M.L."/>
            <person name="Field M.C."/>
            <person name="Kuo A."/>
            <person name="Paredez A."/>
            <person name="Chapman J."/>
            <person name="Pham J."/>
            <person name="Shu S."/>
            <person name="Neupane R."/>
            <person name="Cipriano M."/>
            <person name="Mancuso J."/>
            <person name="Tu H."/>
            <person name="Salamov A."/>
            <person name="Lindquist E."/>
            <person name="Shapiro H."/>
            <person name="Lucas S."/>
            <person name="Grigoriev I.V."/>
            <person name="Cande W.Z."/>
            <person name="Fulton C."/>
            <person name="Rokhsar D.S."/>
            <person name="Dawson S.C."/>
        </authorList>
    </citation>
    <scope>NUCLEOTIDE SEQUENCE [LARGE SCALE GENOMIC DNA]</scope>
    <source>
        <strain evidence="9 10">NEG-M</strain>
    </source>
</reference>
<keyword evidence="10" id="KW-1185">Reference proteome</keyword>
<dbReference type="InterPro" id="IPR001300">
    <property type="entry name" value="Peptidase_C2_calpain_cat"/>
</dbReference>
<evidence type="ECO:0000256" key="2">
    <source>
        <dbReference type="ARBA" id="ARBA00022670"/>
    </source>
</evidence>
<dbReference type="PROSITE" id="PS50203">
    <property type="entry name" value="CALPAIN_CAT"/>
    <property type="match status" value="1"/>
</dbReference>
<dbReference type="InterPro" id="IPR022684">
    <property type="entry name" value="Calpain_cysteine_protease"/>
</dbReference>
<proteinExistence type="inferred from homology"/>
<dbReference type="PROSITE" id="PS00139">
    <property type="entry name" value="THIOL_PROTEASE_CYS"/>
    <property type="match status" value="1"/>
</dbReference>
<dbReference type="AlphaFoldDB" id="D2VVA0"/>
<comment type="caution">
    <text evidence="6">Lacks conserved residue(s) required for the propagation of feature annotation.</text>
</comment>
<dbReference type="EMBL" id="GG738901">
    <property type="protein sequence ID" value="EFC39198.1"/>
    <property type="molecule type" value="Genomic_DNA"/>
</dbReference>
<dbReference type="MEROPS" id="C02.004"/>
<evidence type="ECO:0000256" key="6">
    <source>
        <dbReference type="PROSITE-ProRule" id="PRU00239"/>
    </source>
</evidence>
<accession>D2VVA0</accession>
<dbReference type="InterPro" id="IPR000169">
    <property type="entry name" value="Pept_cys_AS"/>
</dbReference>
<dbReference type="GO" id="GO:0006508">
    <property type="term" value="P:proteolysis"/>
    <property type="evidence" value="ECO:0007669"/>
    <property type="project" value="UniProtKB-KW"/>
</dbReference>
<dbReference type="eggNOG" id="KOG0045">
    <property type="taxonomic scope" value="Eukaryota"/>
</dbReference>
<comment type="similarity">
    <text evidence="1">Belongs to the peptidase C2 family.</text>
</comment>
<organism evidence="10">
    <name type="scientific">Naegleria gruberi</name>
    <name type="common">Amoeba</name>
    <dbReference type="NCBI Taxonomy" id="5762"/>
    <lineage>
        <taxon>Eukaryota</taxon>
        <taxon>Discoba</taxon>
        <taxon>Heterolobosea</taxon>
        <taxon>Tetramitia</taxon>
        <taxon>Eutetramitia</taxon>
        <taxon>Vahlkampfiidae</taxon>
        <taxon>Naegleria</taxon>
    </lineage>
</organism>
<dbReference type="GO" id="GO:0004198">
    <property type="term" value="F:calcium-dependent cysteine-type endopeptidase activity"/>
    <property type="evidence" value="ECO:0007669"/>
    <property type="project" value="InterPro"/>
</dbReference>
<dbReference type="SMART" id="SM00230">
    <property type="entry name" value="CysPc"/>
    <property type="match status" value="1"/>
</dbReference>
<keyword evidence="4" id="KW-0788">Thiol protease</keyword>
<gene>
    <name evidence="9" type="ORF">NAEGRDRAFT_72942</name>
</gene>
<evidence type="ECO:0000256" key="3">
    <source>
        <dbReference type="ARBA" id="ARBA00022801"/>
    </source>
</evidence>
<dbReference type="SUPFAM" id="SSF54001">
    <property type="entry name" value="Cysteine proteinases"/>
    <property type="match status" value="1"/>
</dbReference>
<feature type="domain" description="Calpain catalytic" evidence="8">
    <location>
        <begin position="476"/>
        <end position="613"/>
    </location>
</feature>
<evidence type="ECO:0000313" key="10">
    <source>
        <dbReference type="Proteomes" id="UP000006671"/>
    </source>
</evidence>
<feature type="compositionally biased region" description="Polar residues" evidence="7">
    <location>
        <begin position="416"/>
        <end position="430"/>
    </location>
</feature>
<evidence type="ECO:0000256" key="5">
    <source>
        <dbReference type="PIRSR" id="PIRSR622684-1"/>
    </source>
</evidence>
<protein>
    <submittedName>
        <fullName evidence="9">Predicted protein</fullName>
    </submittedName>
</protein>
<dbReference type="InterPro" id="IPR038765">
    <property type="entry name" value="Papain-like_cys_pep_sf"/>
</dbReference>
<feature type="active site" evidence="5">
    <location>
        <position position="536"/>
    </location>
</feature>
<evidence type="ECO:0000256" key="4">
    <source>
        <dbReference type="ARBA" id="ARBA00022807"/>
    </source>
</evidence>
<name>D2VVA0_NAEGR</name>
<sequence>MSENKVKITYENSYMGDIKLAHMYVDNLSGKYMYIKFNFTLNNMFHTTIEGEKSGKTKEFSVLLYPTDQHVYLTSFPVLDRYKSWKYNYTYACSIADKPTESREIYDGVFFETFHMGFGSLVVALKNNNVLQNLNGEKHIQVKINYTTLQNLTPTKTYEDFVDLYDLRVLNELTIDNKNEKTTYKYKYFIKKPEKTLTLEEISSSLLTHYSPNFSLFSSLLVERRELIPGVFGTLELTKSGSAVLSFENNNKTAVIITDVVVKGGEISYVDANLSGRDPNSPQLIVFPNETCKEFLNIKHPKGVFDISYECKVSEGKLVEENEVKPSLFVYAYFFKTFNSLLLAVKNNCEKAHMCYLFMKQMQNCTMDTDYSDQNKMMVKPYQTKLYSSIFLTDVTKPFVYSYAYQVSRVADENDPNQGNKQTILASSDSNDVKSPELQAQANIERELELSATLTGIEYMSVVSDLVKTKIESGEVFVDPDFPAETDVSVYESSFSGKRIEDIKWSRASEILGHNYEIFCDGISADDIKQGCLGDCWMLSAVAAIAAQPYLIERLFSTRSVNKAGIYELNICTGGEWTRVVVDDLFPTDQYNNSLFAHNHSAELWVMLLEKGK</sequence>
<dbReference type="STRING" id="5762.D2VVA0"/>
<dbReference type="GeneID" id="8858483"/>
<dbReference type="RefSeq" id="XP_002671942.1">
    <property type="nucleotide sequence ID" value="XM_002671896.1"/>
</dbReference>
<dbReference type="Proteomes" id="UP000006671">
    <property type="component" value="Unassembled WGS sequence"/>
</dbReference>
<dbReference type="PANTHER" id="PTHR10183:SF379">
    <property type="entry name" value="CALPAIN-5"/>
    <property type="match status" value="1"/>
</dbReference>
<dbReference type="PRINTS" id="PR00704">
    <property type="entry name" value="CALPAIN"/>
</dbReference>
<dbReference type="Pfam" id="PF00648">
    <property type="entry name" value="Peptidase_C2"/>
    <property type="match status" value="1"/>
</dbReference>
<dbReference type="VEuPathDB" id="AmoebaDB:NAEGRDRAFT_72942"/>
<evidence type="ECO:0000256" key="1">
    <source>
        <dbReference type="ARBA" id="ARBA00007623"/>
    </source>
</evidence>
<dbReference type="PANTHER" id="PTHR10183">
    <property type="entry name" value="CALPAIN"/>
    <property type="match status" value="1"/>
</dbReference>
<dbReference type="KEGG" id="ngr:NAEGRDRAFT_72942"/>
<evidence type="ECO:0000256" key="7">
    <source>
        <dbReference type="SAM" id="MobiDB-lite"/>
    </source>
</evidence>
<dbReference type="InParanoid" id="D2VVA0"/>
<keyword evidence="3" id="KW-0378">Hydrolase</keyword>
<feature type="region of interest" description="Disordered" evidence="7">
    <location>
        <begin position="412"/>
        <end position="431"/>
    </location>
</feature>
<keyword evidence="2" id="KW-0645">Protease</keyword>
<evidence type="ECO:0000313" key="9">
    <source>
        <dbReference type="EMBL" id="EFC39198.1"/>
    </source>
</evidence>